<dbReference type="AlphaFoldDB" id="A0A512DQJ8"/>
<evidence type="ECO:0000313" key="1">
    <source>
        <dbReference type="EMBL" id="GEO38778.1"/>
    </source>
</evidence>
<organism evidence="1 2">
    <name type="scientific">Skermanella aerolata</name>
    <dbReference type="NCBI Taxonomy" id="393310"/>
    <lineage>
        <taxon>Bacteria</taxon>
        <taxon>Pseudomonadati</taxon>
        <taxon>Pseudomonadota</taxon>
        <taxon>Alphaproteobacteria</taxon>
        <taxon>Rhodospirillales</taxon>
        <taxon>Azospirillaceae</taxon>
        <taxon>Skermanella</taxon>
    </lineage>
</organism>
<comment type="caution">
    <text evidence="1">The sequence shown here is derived from an EMBL/GenBank/DDBJ whole genome shotgun (WGS) entry which is preliminary data.</text>
</comment>
<sequence>MVKQDDVIERTSIVTYALLEELHEVLADAKDPDETSLGVIMGLAMFLDDKIGPMRSQKLMSQAPGIILKTDAHVTDELMQRFAPVLRAFGTHLAEFAAAPVAARPLSKVS</sequence>
<reference evidence="1 2" key="1">
    <citation type="submission" date="2019-07" db="EMBL/GenBank/DDBJ databases">
        <title>Whole genome shotgun sequence of Skermanella aerolata NBRC 106429.</title>
        <authorList>
            <person name="Hosoyama A."/>
            <person name="Uohara A."/>
            <person name="Ohji S."/>
            <person name="Ichikawa N."/>
        </authorList>
    </citation>
    <scope>NUCLEOTIDE SEQUENCE [LARGE SCALE GENOMIC DNA]</scope>
    <source>
        <strain evidence="1 2">NBRC 106429</strain>
    </source>
</reference>
<evidence type="ECO:0000313" key="2">
    <source>
        <dbReference type="Proteomes" id="UP000321523"/>
    </source>
</evidence>
<dbReference type="RefSeq" id="WP_044429312.1">
    <property type="nucleotide sequence ID" value="NZ_BJYZ01000013.1"/>
</dbReference>
<keyword evidence="2" id="KW-1185">Reference proteome</keyword>
<protein>
    <submittedName>
        <fullName evidence="1">Uncharacterized protein</fullName>
    </submittedName>
</protein>
<gene>
    <name evidence="1" type="ORF">SAE02_29260</name>
</gene>
<name>A0A512DQJ8_9PROT</name>
<dbReference type="EMBL" id="BJYZ01000013">
    <property type="protein sequence ID" value="GEO38778.1"/>
    <property type="molecule type" value="Genomic_DNA"/>
</dbReference>
<accession>A0A512DQJ8</accession>
<dbReference type="Proteomes" id="UP000321523">
    <property type="component" value="Unassembled WGS sequence"/>
</dbReference>
<dbReference type="OrthoDB" id="7305379at2"/>
<proteinExistence type="predicted"/>